<dbReference type="InterPro" id="IPR044666">
    <property type="entry name" value="Cyclophilin_A-like"/>
</dbReference>
<evidence type="ECO:0000256" key="4">
    <source>
        <dbReference type="ARBA" id="ARBA00038509"/>
    </source>
</evidence>
<dbReference type="PROSITE" id="PS50072">
    <property type="entry name" value="CSA_PPIASE_2"/>
    <property type="match status" value="1"/>
</dbReference>
<dbReference type="PANTHER" id="PTHR45625">
    <property type="entry name" value="PEPTIDYL-PROLYL CIS-TRANS ISOMERASE-RELATED"/>
    <property type="match status" value="1"/>
</dbReference>
<comment type="similarity">
    <text evidence="4">Belongs to the cyclophilin-type PPIase family. CWC27 subfamily.</text>
</comment>
<accession>A0A1G4J580</accession>
<evidence type="ECO:0000313" key="7">
    <source>
        <dbReference type="EMBL" id="SCU84957.1"/>
    </source>
</evidence>
<dbReference type="Gene3D" id="2.40.100.10">
    <property type="entry name" value="Cyclophilin-like"/>
    <property type="match status" value="1"/>
</dbReference>
<feature type="region of interest" description="Disordered" evidence="5">
    <location>
        <begin position="244"/>
        <end position="312"/>
    </location>
</feature>
<evidence type="ECO:0000313" key="8">
    <source>
        <dbReference type="Proteomes" id="UP000190274"/>
    </source>
</evidence>
<name>A0A1G4J580_9SACH</name>
<comment type="catalytic activity">
    <reaction evidence="1">
        <text>[protein]-peptidylproline (omega=180) = [protein]-peptidylproline (omega=0)</text>
        <dbReference type="Rhea" id="RHEA:16237"/>
        <dbReference type="Rhea" id="RHEA-COMP:10747"/>
        <dbReference type="Rhea" id="RHEA-COMP:10748"/>
        <dbReference type="ChEBI" id="CHEBI:83833"/>
        <dbReference type="ChEBI" id="CHEBI:83834"/>
        <dbReference type="EC" id="5.2.1.8"/>
    </reaction>
</comment>
<keyword evidence="3" id="KW-0539">Nucleus</keyword>
<evidence type="ECO:0000256" key="2">
    <source>
        <dbReference type="ARBA" id="ARBA00004123"/>
    </source>
</evidence>
<dbReference type="InterPro" id="IPR002130">
    <property type="entry name" value="Cyclophilin-type_PPIase_dom"/>
</dbReference>
<evidence type="ECO:0000256" key="3">
    <source>
        <dbReference type="ARBA" id="ARBA00023242"/>
    </source>
</evidence>
<comment type="subcellular location">
    <subcellularLocation>
        <location evidence="2">Nucleus</location>
    </subcellularLocation>
</comment>
<evidence type="ECO:0000259" key="6">
    <source>
        <dbReference type="PROSITE" id="PS50072"/>
    </source>
</evidence>
<sequence>MSSLEPQTSAKCTICTSVGPLKLGLWARECPQTVSRFLKNCAKGSYDGVSFERKVFDAAIQTAEIDQPTWGALETNSRIKMDQRGLVAVESHSKGAFFVTLRETTALNGKVTVIGKLVDNSYYTLLEIASKELKSEPSQTAEFLYPATIESILLDEPYFEVEQGTVKNSKRQSPLELPVKPKRAKKASKVLLQFEEEEDDGDETLATANMKISAAPGLVNNEALTNGEQTIEDMGVQDTLDLSEDDQGLQKKKHESSPSLRERPAEHAADDRSTSISKRERDTLELLAKFKQRSSQPNSITSHHLDFGDAEP</sequence>
<keyword evidence="8" id="KW-1185">Reference proteome</keyword>
<gene>
    <name evidence="7" type="ORF">LADA_0D04896G</name>
</gene>
<dbReference type="EMBL" id="LT598454">
    <property type="protein sequence ID" value="SCU84957.1"/>
    <property type="molecule type" value="Genomic_DNA"/>
</dbReference>
<dbReference type="SUPFAM" id="SSF50891">
    <property type="entry name" value="Cyclophilin-like"/>
    <property type="match status" value="1"/>
</dbReference>
<feature type="compositionally biased region" description="Polar residues" evidence="5">
    <location>
        <begin position="293"/>
        <end position="302"/>
    </location>
</feature>
<dbReference type="Pfam" id="PF00160">
    <property type="entry name" value="Pro_isomerase"/>
    <property type="match status" value="1"/>
</dbReference>
<proteinExistence type="inferred from homology"/>
<reference evidence="7 8" key="1">
    <citation type="submission" date="2016-03" db="EMBL/GenBank/DDBJ databases">
        <authorList>
            <person name="Devillers H."/>
        </authorList>
    </citation>
    <scope>NUCLEOTIDE SEQUENCE [LARGE SCALE GENOMIC DNA]</scope>
    <source>
        <strain evidence="7">CBS 10888</strain>
    </source>
</reference>
<dbReference type="OrthoDB" id="442970at2759"/>
<dbReference type="InterPro" id="IPR029000">
    <property type="entry name" value="Cyclophilin-like_dom_sf"/>
</dbReference>
<dbReference type="STRING" id="1266660.A0A1G4J580"/>
<dbReference type="AlphaFoldDB" id="A0A1G4J580"/>
<dbReference type="GO" id="GO:0003755">
    <property type="term" value="F:peptidyl-prolyl cis-trans isomerase activity"/>
    <property type="evidence" value="ECO:0007669"/>
    <property type="project" value="UniProtKB-EC"/>
</dbReference>
<evidence type="ECO:0000256" key="1">
    <source>
        <dbReference type="ARBA" id="ARBA00000971"/>
    </source>
</evidence>
<protein>
    <submittedName>
        <fullName evidence="7">LADA_0D04896g1_1</fullName>
    </submittedName>
</protein>
<evidence type="ECO:0000256" key="5">
    <source>
        <dbReference type="SAM" id="MobiDB-lite"/>
    </source>
</evidence>
<feature type="domain" description="PPIase cyclophilin-type" evidence="6">
    <location>
        <begin position="16"/>
        <end position="161"/>
    </location>
</feature>
<dbReference type="PANTHER" id="PTHR45625:SF6">
    <property type="entry name" value="SPLICEOSOME-ASSOCIATED PROTEIN CWC27 HOMOLOG"/>
    <property type="match status" value="1"/>
</dbReference>
<feature type="compositionally biased region" description="Basic and acidic residues" evidence="5">
    <location>
        <begin position="260"/>
        <end position="284"/>
    </location>
</feature>
<organism evidence="7 8">
    <name type="scientific">Lachancea dasiensis</name>
    <dbReference type="NCBI Taxonomy" id="1072105"/>
    <lineage>
        <taxon>Eukaryota</taxon>
        <taxon>Fungi</taxon>
        <taxon>Dikarya</taxon>
        <taxon>Ascomycota</taxon>
        <taxon>Saccharomycotina</taxon>
        <taxon>Saccharomycetes</taxon>
        <taxon>Saccharomycetales</taxon>
        <taxon>Saccharomycetaceae</taxon>
        <taxon>Lachancea</taxon>
    </lineage>
</organism>
<feature type="compositionally biased region" description="Basic and acidic residues" evidence="5">
    <location>
        <begin position="303"/>
        <end position="312"/>
    </location>
</feature>
<dbReference type="GO" id="GO:0071013">
    <property type="term" value="C:catalytic step 2 spliceosome"/>
    <property type="evidence" value="ECO:0007669"/>
    <property type="project" value="TreeGrafter"/>
</dbReference>
<dbReference type="Proteomes" id="UP000190274">
    <property type="component" value="Chromosome D"/>
</dbReference>